<reference evidence="2 3" key="1">
    <citation type="journal article" date="2013" name="Proc. Natl. Acad. Sci. U.S.A.">
        <title>The king cobra genome reveals dynamic gene evolution and adaptation in the snake venom system.</title>
        <authorList>
            <person name="Vonk F.J."/>
            <person name="Casewell N.R."/>
            <person name="Henkel C.V."/>
            <person name="Heimberg A.M."/>
            <person name="Jansen H.J."/>
            <person name="McCleary R.J."/>
            <person name="Kerkkamp H.M."/>
            <person name="Vos R.A."/>
            <person name="Guerreiro I."/>
            <person name="Calvete J.J."/>
            <person name="Wuster W."/>
            <person name="Woods A.E."/>
            <person name="Logan J.M."/>
            <person name="Harrison R.A."/>
            <person name="Castoe T.A."/>
            <person name="de Koning A.P."/>
            <person name="Pollock D.D."/>
            <person name="Yandell M."/>
            <person name="Calderon D."/>
            <person name="Renjifo C."/>
            <person name="Currier R.B."/>
            <person name="Salgado D."/>
            <person name="Pla D."/>
            <person name="Sanz L."/>
            <person name="Hyder A.S."/>
            <person name="Ribeiro J.M."/>
            <person name="Arntzen J.W."/>
            <person name="van den Thillart G.E."/>
            <person name="Boetzer M."/>
            <person name="Pirovano W."/>
            <person name="Dirks R.P."/>
            <person name="Spaink H.P."/>
            <person name="Duboule D."/>
            <person name="McGlinn E."/>
            <person name="Kini R.M."/>
            <person name="Richardson M.K."/>
        </authorList>
    </citation>
    <scope>NUCLEOTIDE SEQUENCE</scope>
    <source>
        <tissue evidence="2">Blood</tissue>
    </source>
</reference>
<evidence type="ECO:0000259" key="1">
    <source>
        <dbReference type="Pfam" id="PF23619"/>
    </source>
</evidence>
<feature type="domain" description="VWA7 Ig-like" evidence="1">
    <location>
        <begin position="1"/>
        <end position="89"/>
    </location>
</feature>
<accession>V8NAH4</accession>
<dbReference type="PANTHER" id="PTHR14905:SF21">
    <property type="entry name" value="VWFA DOMAIN-CONTAINING PROTEIN"/>
    <property type="match status" value="1"/>
</dbReference>
<dbReference type="Proteomes" id="UP000018936">
    <property type="component" value="Unassembled WGS sequence"/>
</dbReference>
<dbReference type="InterPro" id="IPR057615">
    <property type="entry name" value="Ig_VWA7"/>
</dbReference>
<dbReference type="OrthoDB" id="5985519at2759"/>
<protein>
    <recommendedName>
        <fullName evidence="1">VWA7 Ig-like domain-containing protein</fullName>
    </recommendedName>
</protein>
<dbReference type="Pfam" id="PF23619">
    <property type="entry name" value="Ig_VWA7"/>
    <property type="match status" value="1"/>
</dbReference>
<sequence length="201" mass="22047">MAPGGTLEVSVLVVNHGAARTLGFKVWDDRGFMSSYEPKEHFLNTGENVTLTATFIAPSANDSFAFSVVTFTANSGSAQNYLKIPLSIIPVTALETDEIPPVYRLREFYMPCRGNIQSEPVCRHHTWQMLFTAMDDKSAVTVKINTNPSGLTCTPDGGDMKNVICKYRSTCCNPSAEVLISDDDGNTSSFTMDYRIPKLVS</sequence>
<comment type="caution">
    <text evidence="2">The sequence shown here is derived from an EMBL/GenBank/DDBJ whole genome shotgun (WGS) entry which is preliminary data.</text>
</comment>
<gene>
    <name evidence="2" type="ORF">L345_15722</name>
</gene>
<keyword evidence="3" id="KW-1185">Reference proteome</keyword>
<dbReference type="InterPro" id="IPR052577">
    <property type="entry name" value="VWA7"/>
</dbReference>
<evidence type="ECO:0000313" key="2">
    <source>
        <dbReference type="EMBL" id="ETE58552.1"/>
    </source>
</evidence>
<dbReference type="EMBL" id="AZIM01006588">
    <property type="protein sequence ID" value="ETE58552.1"/>
    <property type="molecule type" value="Genomic_DNA"/>
</dbReference>
<evidence type="ECO:0000313" key="3">
    <source>
        <dbReference type="Proteomes" id="UP000018936"/>
    </source>
</evidence>
<proteinExistence type="predicted"/>
<dbReference type="PANTHER" id="PTHR14905">
    <property type="entry name" value="NG37"/>
    <property type="match status" value="1"/>
</dbReference>
<feature type="non-terminal residue" evidence="2">
    <location>
        <position position="1"/>
    </location>
</feature>
<name>V8NAH4_OPHHA</name>
<dbReference type="AlphaFoldDB" id="V8NAH4"/>
<organism evidence="2 3">
    <name type="scientific">Ophiophagus hannah</name>
    <name type="common">King cobra</name>
    <name type="synonym">Naja hannah</name>
    <dbReference type="NCBI Taxonomy" id="8665"/>
    <lineage>
        <taxon>Eukaryota</taxon>
        <taxon>Metazoa</taxon>
        <taxon>Chordata</taxon>
        <taxon>Craniata</taxon>
        <taxon>Vertebrata</taxon>
        <taxon>Euteleostomi</taxon>
        <taxon>Lepidosauria</taxon>
        <taxon>Squamata</taxon>
        <taxon>Bifurcata</taxon>
        <taxon>Unidentata</taxon>
        <taxon>Episquamata</taxon>
        <taxon>Toxicofera</taxon>
        <taxon>Serpentes</taxon>
        <taxon>Colubroidea</taxon>
        <taxon>Elapidae</taxon>
        <taxon>Elapinae</taxon>
        <taxon>Ophiophagus</taxon>
    </lineage>
</organism>